<feature type="domain" description="GmrSD restriction endonucleases N-terminal" evidence="1">
    <location>
        <begin position="61"/>
        <end position="145"/>
    </location>
</feature>
<protein>
    <recommendedName>
        <fullName evidence="1">GmrSD restriction endonucleases N-terminal domain-containing protein</fullName>
    </recommendedName>
</protein>
<gene>
    <name evidence="2" type="ORF">IZU98_26500</name>
</gene>
<dbReference type="InterPro" id="IPR004919">
    <property type="entry name" value="GmrSD_N"/>
</dbReference>
<evidence type="ECO:0000313" key="2">
    <source>
        <dbReference type="EMBL" id="QPH51814.1"/>
    </source>
</evidence>
<reference evidence="2 3" key="1">
    <citation type="submission" date="2020-11" db="EMBL/GenBank/DDBJ databases">
        <title>Pseudomonas fulva producing VIM-24.</title>
        <authorList>
            <person name="Liu S."/>
        </authorList>
    </citation>
    <scope>NUCLEOTIDE SEQUENCE [LARGE SCALE GENOMIC DNA]</scope>
    <source>
        <strain evidence="2 3">ZDHY414</strain>
        <plasmid evidence="2 3">pVIM-24-ZDHY414</plasmid>
    </source>
</reference>
<sequence length="204" mass="23025">MNLESVKSLLSLDPSAHAQNTALLRQLIMPLDAAKQETNYQFKRALPGLESLGLEYGGFNLQPDYQRGHVWTIDQQTAYLENVLRGVIDTAGLLLKFNCPNWENHKYQGALPRGFECLDGLQRLTAVIKFCEGEVRPFGLSVEDLAYSSFSVTNFHFRVAFYDFQTRADVLRHYLAFNGGGVVHSKDELDRVKGLLLEAIERGE</sequence>
<organism evidence="2 3">
    <name type="scientific">Pseudomonas fulva</name>
    <dbReference type="NCBI Taxonomy" id="47880"/>
    <lineage>
        <taxon>Bacteria</taxon>
        <taxon>Pseudomonadati</taxon>
        <taxon>Pseudomonadota</taxon>
        <taxon>Gammaproteobacteria</taxon>
        <taxon>Pseudomonadales</taxon>
        <taxon>Pseudomonadaceae</taxon>
        <taxon>Pseudomonas</taxon>
    </lineage>
</organism>
<proteinExistence type="predicted"/>
<evidence type="ECO:0000313" key="3">
    <source>
        <dbReference type="Proteomes" id="UP000594430"/>
    </source>
</evidence>
<dbReference type="Pfam" id="PF03235">
    <property type="entry name" value="GmrSD_N"/>
    <property type="match status" value="1"/>
</dbReference>
<dbReference type="EMBL" id="CP064948">
    <property type="protein sequence ID" value="QPH51814.1"/>
    <property type="molecule type" value="Genomic_DNA"/>
</dbReference>
<evidence type="ECO:0000259" key="1">
    <source>
        <dbReference type="Pfam" id="PF03235"/>
    </source>
</evidence>
<dbReference type="Proteomes" id="UP000594430">
    <property type="component" value="Plasmid pVIM-24-ZDHY414"/>
</dbReference>
<dbReference type="AlphaFoldDB" id="A0A7S9LCR0"/>
<keyword evidence="2" id="KW-0614">Plasmid</keyword>
<accession>A0A7S9LCR0</accession>
<name>A0A7S9LCR0_9PSED</name>
<geneLocation type="plasmid" evidence="2 3">
    <name>pVIM-24-ZDHY414</name>
</geneLocation>
<dbReference type="RefSeq" id="WP_191087944.1">
    <property type="nucleotide sequence ID" value="NZ_CP064945.1"/>
</dbReference>